<keyword evidence="5 7" id="KW-1133">Transmembrane helix</keyword>
<feature type="transmembrane region" description="Helical" evidence="7">
    <location>
        <begin position="156"/>
        <end position="175"/>
    </location>
</feature>
<feature type="transmembrane region" description="Helical" evidence="7">
    <location>
        <begin position="221"/>
        <end position="238"/>
    </location>
</feature>
<keyword evidence="3" id="KW-1003">Cell membrane</keyword>
<keyword evidence="4 7" id="KW-0812">Transmembrane</keyword>
<comment type="subcellular location">
    <subcellularLocation>
        <location evidence="1">Cell membrane</location>
        <topology evidence="1">Multi-pass membrane protein</topology>
    </subcellularLocation>
</comment>
<dbReference type="Pfam" id="PF03601">
    <property type="entry name" value="Cons_hypoth698"/>
    <property type="match status" value="1"/>
</dbReference>
<accession>A0A7J3M1K4</accession>
<evidence type="ECO:0000256" key="5">
    <source>
        <dbReference type="ARBA" id="ARBA00022989"/>
    </source>
</evidence>
<sequence>MHWTVTAKLWKLWSLDKGSELRVFAFLLLLGSIGFSVNHIDPGLDALFVAFILGISAGSFLGKEVKESVNKLLRTLLPTSIALYGFNIYVPITSMELEKVAFTLLLASTIFASVFVISRKSGNSKELSILLSCGSGICGLSAIAIVSPIVKPKKEEFSTAIIAITVVGLLCTILYPPLAKNLFPNKFYLLAGSTLPQTGLVKIATSVFGAEEVVKALSVKAIRIAMIAIVAFILSFLYSEKRFYVPWFIVAFVTTAFLSSYLGESASILKDASTILFASTLAGIGITVELRDIYRSGFKPVFATFCGMLISLTIFLLIFRGGVI</sequence>
<reference evidence="8" key="1">
    <citation type="journal article" date="2020" name="mSystems">
        <title>Genome- and Community-Level Interaction Insights into Carbon Utilization and Element Cycling Functions of Hydrothermarchaeota in Hydrothermal Sediment.</title>
        <authorList>
            <person name="Zhou Z."/>
            <person name="Liu Y."/>
            <person name="Xu W."/>
            <person name="Pan J."/>
            <person name="Luo Z.H."/>
            <person name="Li M."/>
        </authorList>
    </citation>
    <scope>NUCLEOTIDE SEQUENCE [LARGE SCALE GENOMIC DNA]</scope>
    <source>
        <strain evidence="8">SpSt-587</strain>
    </source>
</reference>
<evidence type="ECO:0000256" key="7">
    <source>
        <dbReference type="SAM" id="Phobius"/>
    </source>
</evidence>
<gene>
    <name evidence="8" type="ORF">ENT52_03670</name>
</gene>
<feature type="transmembrane region" description="Helical" evidence="7">
    <location>
        <begin position="46"/>
        <end position="63"/>
    </location>
</feature>
<dbReference type="AlphaFoldDB" id="A0A7J3M1K4"/>
<feature type="transmembrane region" description="Helical" evidence="7">
    <location>
        <begin position="300"/>
        <end position="319"/>
    </location>
</feature>
<dbReference type="InterPro" id="IPR018383">
    <property type="entry name" value="UPF0324_pro"/>
</dbReference>
<feature type="transmembrane region" description="Helical" evidence="7">
    <location>
        <begin position="129"/>
        <end position="150"/>
    </location>
</feature>
<keyword evidence="6 7" id="KW-0472">Membrane</keyword>
<feature type="transmembrane region" description="Helical" evidence="7">
    <location>
        <begin position="100"/>
        <end position="117"/>
    </location>
</feature>
<feature type="transmembrane region" description="Helical" evidence="7">
    <location>
        <begin position="21"/>
        <end position="40"/>
    </location>
</feature>
<comment type="caution">
    <text evidence="8">The sequence shown here is derived from an EMBL/GenBank/DDBJ whole genome shotgun (WGS) entry which is preliminary data.</text>
</comment>
<evidence type="ECO:0000256" key="2">
    <source>
        <dbReference type="ARBA" id="ARBA00007977"/>
    </source>
</evidence>
<evidence type="ECO:0000256" key="4">
    <source>
        <dbReference type="ARBA" id="ARBA00022692"/>
    </source>
</evidence>
<evidence type="ECO:0000256" key="3">
    <source>
        <dbReference type="ARBA" id="ARBA00022475"/>
    </source>
</evidence>
<feature type="transmembrane region" description="Helical" evidence="7">
    <location>
        <begin position="245"/>
        <end position="262"/>
    </location>
</feature>
<dbReference type="PANTHER" id="PTHR30106">
    <property type="entry name" value="INNER MEMBRANE PROTEIN YEIH-RELATED"/>
    <property type="match status" value="1"/>
</dbReference>
<evidence type="ECO:0000256" key="1">
    <source>
        <dbReference type="ARBA" id="ARBA00004651"/>
    </source>
</evidence>
<comment type="similarity">
    <text evidence="2">Belongs to the UPF0324 family.</text>
</comment>
<protein>
    <submittedName>
        <fullName evidence="8">Putative sulfate exporter family transporter</fullName>
    </submittedName>
</protein>
<dbReference type="PANTHER" id="PTHR30106:SF2">
    <property type="entry name" value="UPF0324 INNER MEMBRANE PROTEIN YEIH"/>
    <property type="match status" value="1"/>
</dbReference>
<organism evidence="8">
    <name type="scientific">Archaeoglobus fulgidus</name>
    <dbReference type="NCBI Taxonomy" id="2234"/>
    <lineage>
        <taxon>Archaea</taxon>
        <taxon>Methanobacteriati</taxon>
        <taxon>Methanobacteriota</taxon>
        <taxon>Archaeoglobi</taxon>
        <taxon>Archaeoglobales</taxon>
        <taxon>Archaeoglobaceae</taxon>
        <taxon>Archaeoglobus</taxon>
    </lineage>
</organism>
<evidence type="ECO:0000313" key="8">
    <source>
        <dbReference type="EMBL" id="HGT82806.1"/>
    </source>
</evidence>
<dbReference type="GO" id="GO:0005886">
    <property type="term" value="C:plasma membrane"/>
    <property type="evidence" value="ECO:0007669"/>
    <property type="project" value="UniProtKB-SubCell"/>
</dbReference>
<name>A0A7J3M1K4_ARCFL</name>
<feature type="transmembrane region" description="Helical" evidence="7">
    <location>
        <begin position="75"/>
        <end position="94"/>
    </location>
</feature>
<evidence type="ECO:0000256" key="6">
    <source>
        <dbReference type="ARBA" id="ARBA00023136"/>
    </source>
</evidence>
<proteinExistence type="inferred from homology"/>
<dbReference type="EMBL" id="DSYZ01000080">
    <property type="protein sequence ID" value="HGT82806.1"/>
    <property type="molecule type" value="Genomic_DNA"/>
</dbReference>
<feature type="transmembrane region" description="Helical" evidence="7">
    <location>
        <begin position="268"/>
        <end position="288"/>
    </location>
</feature>